<dbReference type="AlphaFoldDB" id="A0A1F6D4M6"/>
<evidence type="ECO:0000256" key="5">
    <source>
        <dbReference type="ARBA" id="ARBA00022759"/>
    </source>
</evidence>
<dbReference type="Gene3D" id="3.30.420.10">
    <property type="entry name" value="Ribonuclease H-like superfamily/Ribonuclease H"/>
    <property type="match status" value="1"/>
</dbReference>
<name>A0A1F6D4M6_HANXR</name>
<keyword evidence="8 13" id="KW-0460">Magnesium</keyword>
<dbReference type="InterPro" id="IPR036397">
    <property type="entry name" value="RNaseH_sf"/>
</dbReference>
<organism evidence="15 16">
    <name type="scientific">Handelsmanbacteria sp. (strain RIFCSPLOWO2_12_FULL_64_10)</name>
    <dbReference type="NCBI Taxonomy" id="1817868"/>
    <lineage>
        <taxon>Bacteria</taxon>
        <taxon>Candidatus Handelsmaniibacteriota</taxon>
    </lineage>
</organism>
<evidence type="ECO:0000256" key="4">
    <source>
        <dbReference type="ARBA" id="ARBA00022723"/>
    </source>
</evidence>
<evidence type="ECO:0000256" key="10">
    <source>
        <dbReference type="ARBA" id="ARBA00023172"/>
    </source>
</evidence>
<dbReference type="CDD" id="cd16962">
    <property type="entry name" value="RuvC"/>
    <property type="match status" value="1"/>
</dbReference>
<evidence type="ECO:0000313" key="16">
    <source>
        <dbReference type="Proteomes" id="UP000178606"/>
    </source>
</evidence>
<dbReference type="PRINTS" id="PR00696">
    <property type="entry name" value="RSOLVASERUVC"/>
</dbReference>
<dbReference type="GO" id="GO:0006281">
    <property type="term" value="P:DNA repair"/>
    <property type="evidence" value="ECO:0007669"/>
    <property type="project" value="UniProtKB-UniRule"/>
</dbReference>
<comment type="caution">
    <text evidence="15">The sequence shown here is derived from an EMBL/GenBank/DDBJ whole genome shotgun (WGS) entry which is preliminary data.</text>
</comment>
<dbReference type="HAMAP" id="MF_00034">
    <property type="entry name" value="RuvC"/>
    <property type="match status" value="1"/>
</dbReference>
<accession>A0A1F6D4M6</accession>
<keyword evidence="7 13" id="KW-0378">Hydrolase</keyword>
<dbReference type="InterPro" id="IPR020563">
    <property type="entry name" value="X-over_junc_endoDNase_Mg_BS"/>
</dbReference>
<sequence length="167" mass="17621">MILGIDPGLATLGYGLLAVSPVGPEHLDHGCVLTRPSASLPQRLRTIFKQLTALCERYAVTDVAMESLYYAPSLTALGIGEARGVAILAVAGQGASFHEYSPTKVKESVSGTGGAKKRQVQEMVRLVLNLETVPSPDDAADALAIALCHARQLDLDRILRAPGTVAF</sequence>
<gene>
    <name evidence="13" type="primary">ruvC</name>
    <name evidence="15" type="ORF">A3F84_01625</name>
</gene>
<dbReference type="GO" id="GO:0006310">
    <property type="term" value="P:DNA recombination"/>
    <property type="evidence" value="ECO:0007669"/>
    <property type="project" value="UniProtKB-UniRule"/>
</dbReference>
<dbReference type="Pfam" id="PF02075">
    <property type="entry name" value="RuvC"/>
    <property type="match status" value="1"/>
</dbReference>
<keyword evidence="4 13" id="KW-0479">Metal-binding</keyword>
<comment type="subunit">
    <text evidence="13">Homodimer which binds Holliday junction (HJ) DNA. The HJ becomes 2-fold symmetrical on binding to RuvC with unstacked arms; it has a different conformation from HJ DNA in complex with RuvA. In the full resolvosome a probable DNA-RuvA(4)-RuvB(12)-RuvC(2) complex forms which resolves the HJ.</text>
</comment>
<keyword evidence="6 13" id="KW-0227">DNA damage</keyword>
<dbReference type="PROSITE" id="PS01321">
    <property type="entry name" value="RUVC"/>
    <property type="match status" value="1"/>
</dbReference>
<evidence type="ECO:0000256" key="7">
    <source>
        <dbReference type="ARBA" id="ARBA00022801"/>
    </source>
</evidence>
<evidence type="ECO:0000256" key="3">
    <source>
        <dbReference type="ARBA" id="ARBA00022722"/>
    </source>
</evidence>
<comment type="cofactor">
    <cofactor evidence="13">
        <name>Mg(2+)</name>
        <dbReference type="ChEBI" id="CHEBI:18420"/>
    </cofactor>
    <text evidence="13">Binds 2 Mg(2+) ion per subunit.</text>
</comment>
<dbReference type="NCBIfam" id="NF000711">
    <property type="entry name" value="PRK00039.2-1"/>
    <property type="match status" value="1"/>
</dbReference>
<dbReference type="GO" id="GO:0000287">
    <property type="term" value="F:magnesium ion binding"/>
    <property type="evidence" value="ECO:0007669"/>
    <property type="project" value="UniProtKB-UniRule"/>
</dbReference>
<keyword evidence="3 13" id="KW-0540">Nuclease</keyword>
<dbReference type="Proteomes" id="UP000178606">
    <property type="component" value="Unassembled WGS sequence"/>
</dbReference>
<evidence type="ECO:0000256" key="13">
    <source>
        <dbReference type="HAMAP-Rule" id="MF_00034"/>
    </source>
</evidence>
<dbReference type="GO" id="GO:0005737">
    <property type="term" value="C:cytoplasm"/>
    <property type="evidence" value="ECO:0007669"/>
    <property type="project" value="UniProtKB-SubCell"/>
</dbReference>
<keyword evidence="10 13" id="KW-0233">DNA recombination</keyword>
<dbReference type="EMBL" id="MFKF01000035">
    <property type="protein sequence ID" value="OGG56325.1"/>
    <property type="molecule type" value="Genomic_DNA"/>
</dbReference>
<reference evidence="15 16" key="1">
    <citation type="journal article" date="2016" name="Nat. Commun.">
        <title>Thousands of microbial genomes shed light on interconnected biogeochemical processes in an aquifer system.</title>
        <authorList>
            <person name="Anantharaman K."/>
            <person name="Brown C.T."/>
            <person name="Hug L.A."/>
            <person name="Sharon I."/>
            <person name="Castelle C.J."/>
            <person name="Probst A.J."/>
            <person name="Thomas B.C."/>
            <person name="Singh A."/>
            <person name="Wilkins M.J."/>
            <person name="Karaoz U."/>
            <person name="Brodie E.L."/>
            <person name="Williams K.H."/>
            <person name="Hubbard S.S."/>
            <person name="Banfield J.F."/>
        </authorList>
    </citation>
    <scope>NUCLEOTIDE SEQUENCE [LARGE SCALE GENOMIC DNA]</scope>
    <source>
        <strain evidence="16">RIFCSPLOWO2_12_FULL_64_10</strain>
    </source>
</reference>
<evidence type="ECO:0000256" key="12">
    <source>
        <dbReference type="ARBA" id="ARBA00029354"/>
    </source>
</evidence>
<comment type="catalytic activity">
    <reaction evidence="12 13">
        <text>Endonucleolytic cleavage at a junction such as a reciprocal single-stranded crossover between two homologous DNA duplexes (Holliday junction).</text>
        <dbReference type="EC" id="3.1.21.10"/>
    </reaction>
</comment>
<evidence type="ECO:0000256" key="2">
    <source>
        <dbReference type="ARBA" id="ARBA00022490"/>
    </source>
</evidence>
<comment type="function">
    <text evidence="13">The RuvA-RuvB-RuvC complex processes Holliday junction (HJ) DNA during genetic recombination and DNA repair. Endonuclease that resolves HJ intermediates. Cleaves cruciform DNA by making single-stranded nicks across the HJ at symmetrical positions within the homologous arms, yielding a 5'-phosphate and a 3'-hydroxyl group; requires a central core of homology in the junction. The consensus cleavage sequence is 5'-(A/T)TT(C/G)-3'. Cleavage occurs on the 3'-side of the TT dinucleotide at the point of strand exchange. HJ branch migration catalyzed by RuvA-RuvB allows RuvC to scan DNA until it finds its consensus sequence, where it cleaves and resolves the cruciform DNA.</text>
</comment>
<evidence type="ECO:0000256" key="14">
    <source>
        <dbReference type="NCBIfam" id="TIGR00228"/>
    </source>
</evidence>
<comment type="similarity">
    <text evidence="1 13">Belongs to the RuvC family.</text>
</comment>
<dbReference type="PANTHER" id="PTHR30194:SF3">
    <property type="entry name" value="CROSSOVER JUNCTION ENDODEOXYRIBONUCLEASE RUVC"/>
    <property type="match status" value="1"/>
</dbReference>
<keyword evidence="9 13" id="KW-0238">DNA-binding</keyword>
<feature type="binding site" evidence="13">
    <location>
        <position position="6"/>
    </location>
    <ligand>
        <name>Mg(2+)</name>
        <dbReference type="ChEBI" id="CHEBI:18420"/>
        <label>1</label>
    </ligand>
</feature>
<comment type="subcellular location">
    <subcellularLocation>
        <location evidence="13">Cytoplasm</location>
    </subcellularLocation>
</comment>
<keyword evidence="2 13" id="KW-0963">Cytoplasm</keyword>
<dbReference type="InterPro" id="IPR012337">
    <property type="entry name" value="RNaseH-like_sf"/>
</dbReference>
<evidence type="ECO:0000256" key="6">
    <source>
        <dbReference type="ARBA" id="ARBA00022763"/>
    </source>
</evidence>
<evidence type="ECO:0000256" key="11">
    <source>
        <dbReference type="ARBA" id="ARBA00023204"/>
    </source>
</evidence>
<keyword evidence="11 13" id="KW-0234">DNA repair</keyword>
<dbReference type="EC" id="3.1.21.10" evidence="13 14"/>
<protein>
    <recommendedName>
        <fullName evidence="13 14">Crossover junction endodeoxyribonuclease RuvC</fullName>
        <ecNumber evidence="13 14">3.1.21.10</ecNumber>
    </recommendedName>
    <alternativeName>
        <fullName evidence="13">Holliday junction nuclease RuvC</fullName>
    </alternativeName>
    <alternativeName>
        <fullName evidence="13">Holliday junction resolvase RuvC</fullName>
    </alternativeName>
</protein>
<proteinExistence type="inferred from homology"/>
<feature type="active site" evidence="13">
    <location>
        <position position="6"/>
    </location>
</feature>
<dbReference type="SUPFAM" id="SSF53098">
    <property type="entry name" value="Ribonuclease H-like"/>
    <property type="match status" value="1"/>
</dbReference>
<evidence type="ECO:0000256" key="9">
    <source>
        <dbReference type="ARBA" id="ARBA00023125"/>
    </source>
</evidence>
<feature type="active site" evidence="13">
    <location>
        <position position="66"/>
    </location>
</feature>
<dbReference type="GO" id="GO:0008821">
    <property type="term" value="F:crossover junction DNA endonuclease activity"/>
    <property type="evidence" value="ECO:0007669"/>
    <property type="project" value="UniProtKB-UniRule"/>
</dbReference>
<dbReference type="GO" id="GO:0003677">
    <property type="term" value="F:DNA binding"/>
    <property type="evidence" value="ECO:0007669"/>
    <property type="project" value="UniProtKB-KW"/>
</dbReference>
<evidence type="ECO:0000313" key="15">
    <source>
        <dbReference type="EMBL" id="OGG56325.1"/>
    </source>
</evidence>
<evidence type="ECO:0000256" key="1">
    <source>
        <dbReference type="ARBA" id="ARBA00009518"/>
    </source>
</evidence>
<feature type="binding site" evidence="13">
    <location>
        <position position="66"/>
    </location>
    <ligand>
        <name>Mg(2+)</name>
        <dbReference type="ChEBI" id="CHEBI:18420"/>
        <label>2</label>
    </ligand>
</feature>
<dbReference type="FunFam" id="3.30.420.10:FF:000002">
    <property type="entry name" value="Crossover junction endodeoxyribonuclease RuvC"/>
    <property type="match status" value="1"/>
</dbReference>
<evidence type="ECO:0000256" key="8">
    <source>
        <dbReference type="ARBA" id="ARBA00022842"/>
    </source>
</evidence>
<dbReference type="NCBIfam" id="TIGR00228">
    <property type="entry name" value="ruvC"/>
    <property type="match status" value="1"/>
</dbReference>
<feature type="binding site" evidence="13">
    <location>
        <position position="138"/>
    </location>
    <ligand>
        <name>Mg(2+)</name>
        <dbReference type="ChEBI" id="CHEBI:18420"/>
        <label>1</label>
    </ligand>
</feature>
<dbReference type="InterPro" id="IPR002176">
    <property type="entry name" value="X-over_junc_endoDNase_RuvC"/>
</dbReference>
<feature type="active site" evidence="13">
    <location>
        <position position="138"/>
    </location>
</feature>
<dbReference type="GO" id="GO:0048476">
    <property type="term" value="C:Holliday junction resolvase complex"/>
    <property type="evidence" value="ECO:0007669"/>
    <property type="project" value="UniProtKB-UniRule"/>
</dbReference>
<dbReference type="PANTHER" id="PTHR30194">
    <property type="entry name" value="CROSSOVER JUNCTION ENDODEOXYRIBONUCLEASE RUVC"/>
    <property type="match status" value="1"/>
</dbReference>
<keyword evidence="5 13" id="KW-0255">Endonuclease</keyword>